<dbReference type="Pfam" id="PF09346">
    <property type="entry name" value="SMI1_KNR4"/>
    <property type="match status" value="1"/>
</dbReference>
<dbReference type="EMBL" id="JAFBBZ010000001">
    <property type="protein sequence ID" value="MBM7510230.1"/>
    <property type="molecule type" value="Genomic_DNA"/>
</dbReference>
<evidence type="ECO:0000313" key="2">
    <source>
        <dbReference type="EMBL" id="MBM7510230.1"/>
    </source>
</evidence>
<comment type="caution">
    <text evidence="2">The sequence shown here is derived from an EMBL/GenBank/DDBJ whole genome shotgun (WGS) entry which is preliminary data.</text>
</comment>
<accession>A0ABS2MGC0</accession>
<dbReference type="InterPro" id="IPR018958">
    <property type="entry name" value="Knr4/Smi1-like_dom"/>
</dbReference>
<dbReference type="Proteomes" id="UP000732378">
    <property type="component" value="Unassembled WGS sequence"/>
</dbReference>
<gene>
    <name evidence="2" type="ORF">JOE61_004044</name>
</gene>
<evidence type="ECO:0000313" key="3">
    <source>
        <dbReference type="Proteomes" id="UP000732378"/>
    </source>
</evidence>
<name>A0ABS2MGC0_9ACTN</name>
<keyword evidence="3" id="KW-1185">Reference proteome</keyword>
<dbReference type="Gene3D" id="3.40.1580.10">
    <property type="entry name" value="SMI1/KNR4-like"/>
    <property type="match status" value="1"/>
</dbReference>
<organism evidence="2 3">
    <name type="scientific">Nocardioides salarius</name>
    <dbReference type="NCBI Taxonomy" id="374513"/>
    <lineage>
        <taxon>Bacteria</taxon>
        <taxon>Bacillati</taxon>
        <taxon>Actinomycetota</taxon>
        <taxon>Actinomycetes</taxon>
        <taxon>Propionibacteriales</taxon>
        <taxon>Nocardioidaceae</taxon>
        <taxon>Nocardioides</taxon>
    </lineage>
</organism>
<dbReference type="SMART" id="SM00860">
    <property type="entry name" value="SMI1_KNR4"/>
    <property type="match status" value="1"/>
</dbReference>
<dbReference type="InterPro" id="IPR037883">
    <property type="entry name" value="Knr4/Smi1-like_sf"/>
</dbReference>
<protein>
    <recommendedName>
        <fullName evidence="1">Knr4/Smi1-like domain-containing protein</fullName>
    </recommendedName>
</protein>
<dbReference type="SUPFAM" id="SSF160631">
    <property type="entry name" value="SMI1/KNR4-like"/>
    <property type="match status" value="1"/>
</dbReference>
<proteinExistence type="predicted"/>
<feature type="domain" description="Knr4/Smi1-like" evidence="1">
    <location>
        <begin position="23"/>
        <end position="131"/>
    </location>
</feature>
<dbReference type="RefSeq" id="WP_193671151.1">
    <property type="nucleotide sequence ID" value="NZ_JACDTV010000028.1"/>
</dbReference>
<reference evidence="2 3" key="1">
    <citation type="submission" date="2021-01" db="EMBL/GenBank/DDBJ databases">
        <title>Sequencing the genomes of 1000 actinobacteria strains.</title>
        <authorList>
            <person name="Klenk H.-P."/>
        </authorList>
    </citation>
    <scope>NUCLEOTIDE SEQUENCE [LARGE SCALE GENOMIC DNA]</scope>
    <source>
        <strain evidence="2 3">DSM 18239</strain>
    </source>
</reference>
<evidence type="ECO:0000259" key="1">
    <source>
        <dbReference type="SMART" id="SM00860"/>
    </source>
</evidence>
<sequence>MSSEPEAVADLLRSQGQMSFVEPTTDALIEAFESEHDRQLPSQLKRWLLVSDGGDFFLPAGFQLRGIEHLPLIDVDDPDRPDDSYIVIGTLSSGDPVLCEESSERISIYNHEVGRIEDDETFADFFTFLTSLAEVVGIGDDDVE</sequence>